<evidence type="ECO:0000313" key="4">
    <source>
        <dbReference type="Proteomes" id="UP000380867"/>
    </source>
</evidence>
<reference evidence="3" key="1">
    <citation type="submission" date="2019-09" db="EMBL/GenBank/DDBJ databases">
        <authorList>
            <person name="Li J."/>
        </authorList>
    </citation>
    <scope>NUCLEOTIDE SEQUENCE [LARGE SCALE GENOMIC DNA]</scope>
    <source>
        <strain evidence="3">JCM 14732</strain>
    </source>
</reference>
<sequence>MSSPRRRVLVALLATILATLTVPGLPAHAADKNPQLSVSIQSLSPSRLGPGSTVTMTGTVTNHNGHAWTNVQAYLVIPAVPFTTRSQVEDAIDNGDAYTGVRVVDAGTFDDLGDLAPKQTRRFSVKVPYDQLHISGAEGVYPVGVQILGTDTGGERSNDAIARATTFLPLVSGGHQRVAASVVWPFLMPNRRGYNGDYVDTTGLLRDVSAGGQLRNLLDLASSTSDKASTALIDPALLVGVDDLIRGHRVPEGVKLTPEQKAEAQRFLDDLLAFARRQGSWVLGFDRPDVLALSNNPDLETPLKTAIDRATDAALTKFQLYGREVSWPSMHGVTSSLLRDLRGSGDSPVIVTSDALPSWDRRLGSVVQYVTPNGPMPLLVTDVLDAGVPGQDSVVTLRQRILSEAALATLQREIDPKSRADAITMVDPRWNPGPQWAAGRLSAAFEAPFTSPTSLESMLTRPLTSYSGKVAAATDRPLSRAQLKAAARIVASGSALSSVIPQSDEVDDALAQDVASVLGIRWRESPGTGTAIAKKLAGEAGAELRKITIKAPSSVTLSSSKGGFPITIRNDTGEAIRVGVTFDSSNPALTVPDVKPIDIGAGERHTLTVDIDLGRQNATSLTAHLKSTDGKTIGQPADPFNVRSSKIGVVLWVAMGLAALLVLAALVRRFSRRRRRTRVASERPADDDD</sequence>
<dbReference type="RefSeq" id="WP_149690365.1">
    <property type="nucleotide sequence ID" value="NZ_SDPQ02000003.1"/>
</dbReference>
<dbReference type="InterPro" id="IPR046112">
    <property type="entry name" value="DUF6049"/>
</dbReference>
<dbReference type="Proteomes" id="UP000380867">
    <property type="component" value="Unassembled WGS sequence"/>
</dbReference>
<evidence type="ECO:0000256" key="2">
    <source>
        <dbReference type="SAM" id="SignalP"/>
    </source>
</evidence>
<dbReference type="Pfam" id="PF19516">
    <property type="entry name" value="DUF6049"/>
    <property type="match status" value="1"/>
</dbReference>
<name>A0A5M4FBR6_9ACTN</name>
<evidence type="ECO:0000313" key="3">
    <source>
        <dbReference type="EMBL" id="KAA1395709.1"/>
    </source>
</evidence>
<evidence type="ECO:0000256" key="1">
    <source>
        <dbReference type="SAM" id="Phobius"/>
    </source>
</evidence>
<dbReference type="GO" id="GO:0005975">
    <property type="term" value="P:carbohydrate metabolic process"/>
    <property type="evidence" value="ECO:0007669"/>
    <property type="project" value="UniProtKB-ARBA"/>
</dbReference>
<proteinExistence type="predicted"/>
<gene>
    <name evidence="3" type="ORF">ESP70_016330</name>
</gene>
<dbReference type="InterPro" id="IPR006311">
    <property type="entry name" value="TAT_signal"/>
</dbReference>
<keyword evidence="1" id="KW-0812">Transmembrane</keyword>
<dbReference type="EMBL" id="SDPQ02000003">
    <property type="protein sequence ID" value="KAA1395709.1"/>
    <property type="molecule type" value="Genomic_DNA"/>
</dbReference>
<dbReference type="InterPro" id="IPR013783">
    <property type="entry name" value="Ig-like_fold"/>
</dbReference>
<dbReference type="Gene3D" id="2.60.40.10">
    <property type="entry name" value="Immunoglobulins"/>
    <property type="match status" value="1"/>
</dbReference>
<keyword evidence="1" id="KW-0472">Membrane</keyword>
<protein>
    <submittedName>
        <fullName evidence="3">Uncharacterized protein</fullName>
    </submittedName>
</protein>
<feature type="chain" id="PRO_5024336032" evidence="2">
    <location>
        <begin position="30"/>
        <end position="689"/>
    </location>
</feature>
<comment type="caution">
    <text evidence="3">The sequence shown here is derived from an EMBL/GenBank/DDBJ whole genome shotgun (WGS) entry which is preliminary data.</text>
</comment>
<feature type="transmembrane region" description="Helical" evidence="1">
    <location>
        <begin position="649"/>
        <end position="667"/>
    </location>
</feature>
<accession>A0A5M4FBR6</accession>
<organism evidence="3 4">
    <name type="scientific">Aeromicrobium ginsengisoli</name>
    <dbReference type="NCBI Taxonomy" id="363867"/>
    <lineage>
        <taxon>Bacteria</taxon>
        <taxon>Bacillati</taxon>
        <taxon>Actinomycetota</taxon>
        <taxon>Actinomycetes</taxon>
        <taxon>Propionibacteriales</taxon>
        <taxon>Nocardioidaceae</taxon>
        <taxon>Aeromicrobium</taxon>
    </lineage>
</organism>
<keyword evidence="1" id="KW-1133">Transmembrane helix</keyword>
<dbReference type="PROSITE" id="PS51318">
    <property type="entry name" value="TAT"/>
    <property type="match status" value="1"/>
</dbReference>
<dbReference type="AlphaFoldDB" id="A0A5M4FBR6"/>
<keyword evidence="2" id="KW-0732">Signal</keyword>
<feature type="signal peptide" evidence="2">
    <location>
        <begin position="1"/>
        <end position="29"/>
    </location>
</feature>
<keyword evidence="4" id="KW-1185">Reference proteome</keyword>
<dbReference type="OrthoDB" id="3797035at2"/>